<gene>
    <name evidence="2" type="ORF">GQ55_8G124000</name>
</gene>
<keyword evidence="3" id="KW-1185">Reference proteome</keyword>
<name>A0A2T7CMT1_9POAL</name>
<organism evidence="2 3">
    <name type="scientific">Panicum hallii var. hallii</name>
    <dbReference type="NCBI Taxonomy" id="1504633"/>
    <lineage>
        <taxon>Eukaryota</taxon>
        <taxon>Viridiplantae</taxon>
        <taxon>Streptophyta</taxon>
        <taxon>Embryophyta</taxon>
        <taxon>Tracheophyta</taxon>
        <taxon>Spermatophyta</taxon>
        <taxon>Magnoliopsida</taxon>
        <taxon>Liliopsida</taxon>
        <taxon>Poales</taxon>
        <taxon>Poaceae</taxon>
        <taxon>PACMAD clade</taxon>
        <taxon>Panicoideae</taxon>
        <taxon>Panicodae</taxon>
        <taxon>Paniceae</taxon>
        <taxon>Panicinae</taxon>
        <taxon>Panicum</taxon>
        <taxon>Panicum sect. Panicum</taxon>
    </lineage>
</organism>
<feature type="compositionally biased region" description="Basic and acidic residues" evidence="1">
    <location>
        <begin position="98"/>
        <end position="107"/>
    </location>
</feature>
<dbReference type="AlphaFoldDB" id="A0A2T7CMT1"/>
<proteinExistence type="predicted"/>
<evidence type="ECO:0000313" key="2">
    <source>
        <dbReference type="EMBL" id="PUZ44655.1"/>
    </source>
</evidence>
<sequence>MRTARVSGGGACETEARTKASGSGSMATAPRPPKSSGGVATRPRPPEPPEAQHPAASGDGGHRPPPPLRAAVAAMPAIGCRPPAAGNTPRQAAPACHHTPEPPERWLQRVAAGPSHGTSDPAQVADGGGGTKRF</sequence>
<evidence type="ECO:0000313" key="3">
    <source>
        <dbReference type="Proteomes" id="UP000244336"/>
    </source>
</evidence>
<dbReference type="Gramene" id="PUZ44655">
    <property type="protein sequence ID" value="PUZ44655"/>
    <property type="gene ID" value="GQ55_8G124000"/>
</dbReference>
<dbReference type="Proteomes" id="UP000244336">
    <property type="component" value="Chromosome 8"/>
</dbReference>
<reference evidence="2 3" key="1">
    <citation type="submission" date="2018-04" db="EMBL/GenBank/DDBJ databases">
        <title>WGS assembly of Panicum hallii var. hallii HAL2.</title>
        <authorList>
            <person name="Lovell J."/>
            <person name="Jenkins J."/>
            <person name="Lowry D."/>
            <person name="Mamidi S."/>
            <person name="Sreedasyam A."/>
            <person name="Weng X."/>
            <person name="Barry K."/>
            <person name="Bonette J."/>
            <person name="Campitelli B."/>
            <person name="Daum C."/>
            <person name="Gordon S."/>
            <person name="Gould B."/>
            <person name="Lipzen A."/>
            <person name="MacQueen A."/>
            <person name="Palacio-Mejia J."/>
            <person name="Plott C."/>
            <person name="Shakirov E."/>
            <person name="Shu S."/>
            <person name="Yoshinaga Y."/>
            <person name="Zane M."/>
            <person name="Rokhsar D."/>
            <person name="Grimwood J."/>
            <person name="Schmutz J."/>
            <person name="Juenger T."/>
        </authorList>
    </citation>
    <scope>NUCLEOTIDE SEQUENCE [LARGE SCALE GENOMIC DNA]</scope>
    <source>
        <strain evidence="3">cv. HAL2</strain>
    </source>
</reference>
<dbReference type="EMBL" id="CM009756">
    <property type="protein sequence ID" value="PUZ44655.1"/>
    <property type="molecule type" value="Genomic_DNA"/>
</dbReference>
<evidence type="ECO:0000256" key="1">
    <source>
        <dbReference type="SAM" id="MobiDB-lite"/>
    </source>
</evidence>
<accession>A0A2T7CMT1</accession>
<protein>
    <submittedName>
        <fullName evidence="2">Uncharacterized protein</fullName>
    </submittedName>
</protein>
<feature type="region of interest" description="Disordered" evidence="1">
    <location>
        <begin position="1"/>
        <end position="134"/>
    </location>
</feature>